<gene>
    <name evidence="4" type="ORF">LITE_LOCUS24608</name>
    <name evidence="5" type="ORF">LITE_LOCUS24782</name>
</gene>
<organism evidence="4 6">
    <name type="scientific">Linum tenue</name>
    <dbReference type="NCBI Taxonomy" id="586396"/>
    <lineage>
        <taxon>Eukaryota</taxon>
        <taxon>Viridiplantae</taxon>
        <taxon>Streptophyta</taxon>
        <taxon>Embryophyta</taxon>
        <taxon>Tracheophyta</taxon>
        <taxon>Spermatophyta</taxon>
        <taxon>Magnoliopsida</taxon>
        <taxon>eudicotyledons</taxon>
        <taxon>Gunneridae</taxon>
        <taxon>Pentapetalae</taxon>
        <taxon>rosids</taxon>
        <taxon>fabids</taxon>
        <taxon>Malpighiales</taxon>
        <taxon>Linaceae</taxon>
        <taxon>Linum</taxon>
    </lineage>
</organism>
<dbReference type="Proteomes" id="UP001154282">
    <property type="component" value="Unassembled WGS sequence"/>
</dbReference>
<dbReference type="InterPro" id="IPR001938">
    <property type="entry name" value="Thaumatin"/>
</dbReference>
<dbReference type="InterPro" id="IPR037176">
    <property type="entry name" value="Osmotin/thaumatin-like_sf"/>
</dbReference>
<dbReference type="PANTHER" id="PTHR31048">
    <property type="entry name" value="OS03G0233200 PROTEIN"/>
    <property type="match status" value="1"/>
</dbReference>
<reference evidence="4" key="1">
    <citation type="submission" date="2022-08" db="EMBL/GenBank/DDBJ databases">
        <authorList>
            <person name="Gutierrez-Valencia J."/>
        </authorList>
    </citation>
    <scope>NUCLEOTIDE SEQUENCE</scope>
</reference>
<evidence type="ECO:0000256" key="2">
    <source>
        <dbReference type="PIRSR" id="PIRSR002703-1"/>
    </source>
</evidence>
<keyword evidence="6" id="KW-1185">Reference proteome</keyword>
<feature type="disulfide bond" evidence="2">
    <location>
        <begin position="99"/>
        <end position="106"/>
    </location>
</feature>
<protein>
    <recommendedName>
        <fullName evidence="7">Thaumatin-like protein 1b</fullName>
    </recommendedName>
</protein>
<dbReference type="SMART" id="SM00205">
    <property type="entry name" value="THN"/>
    <property type="match status" value="1"/>
</dbReference>
<evidence type="ECO:0000256" key="3">
    <source>
        <dbReference type="SAM" id="SignalP"/>
    </source>
</evidence>
<feature type="disulfide bond" evidence="2">
    <location>
        <begin position="36"/>
        <end position="226"/>
    </location>
</feature>
<sequence>MAAPLIPQLLLLFILGTANFFPIGVVSTTFTITNQCDYTVWPGILSNADVAPLPTTGFALQKGETRTISPPASWGGRLWGRTHCSEDSTGKFSCITGDCGSGKVECSGAGAAPPATLADFFDVSLVDGYNLPVLVSPQGGSGQNCSSTGCVVDLNGACPSDLKVVSEAGEGVACKSACEAFRQPQYWPTSYSLAFKNACPRAYSYAYDDKTSTFTCSSADYAITFCPTPSTR</sequence>
<name>A0AAV0LKZ7_9ROSI</name>
<evidence type="ECO:0008006" key="7">
    <source>
        <dbReference type="Google" id="ProtNLM"/>
    </source>
</evidence>
<accession>A0AAV0LKZ7</accession>
<feature type="disulfide bond" evidence="2">
    <location>
        <begin position="84"/>
        <end position="94"/>
    </location>
</feature>
<dbReference type="AlphaFoldDB" id="A0AAV0LKZ7"/>
<dbReference type="EMBL" id="CAMGYJ010000006">
    <property type="protein sequence ID" value="CAI0435657.1"/>
    <property type="molecule type" value="Genomic_DNA"/>
</dbReference>
<proteinExistence type="inferred from homology"/>
<feature type="disulfide bond" evidence="2">
    <location>
        <begin position="158"/>
        <end position="174"/>
    </location>
</feature>
<keyword evidence="3" id="KW-0732">Signal</keyword>
<dbReference type="PROSITE" id="PS00316">
    <property type="entry name" value="THAUMATIN_1"/>
    <property type="match status" value="1"/>
</dbReference>
<comment type="caution">
    <text evidence="4">The sequence shown here is derived from an EMBL/GenBank/DDBJ whole genome shotgun (WGS) entry which is preliminary data.</text>
</comment>
<comment type="similarity">
    <text evidence="1">Belongs to the thaumatin family.</text>
</comment>
<dbReference type="Gene3D" id="2.60.110.10">
    <property type="entry name" value="Thaumatin"/>
    <property type="match status" value="1"/>
</dbReference>
<feature type="chain" id="PRO_5044713732" description="Thaumatin-like protein 1b" evidence="3">
    <location>
        <begin position="21"/>
        <end position="232"/>
    </location>
</feature>
<feature type="disulfide bond" evidence="2">
    <location>
        <begin position="145"/>
        <end position="216"/>
    </location>
</feature>
<dbReference type="PROSITE" id="PS51367">
    <property type="entry name" value="THAUMATIN_2"/>
    <property type="match status" value="1"/>
</dbReference>
<dbReference type="PIRSF" id="PIRSF002703">
    <property type="entry name" value="Thaumatin"/>
    <property type="match status" value="1"/>
</dbReference>
<dbReference type="PRINTS" id="PR00347">
    <property type="entry name" value="THAUMATIN"/>
</dbReference>
<dbReference type="InterPro" id="IPR017949">
    <property type="entry name" value="Thaumatin_CS"/>
</dbReference>
<evidence type="ECO:0000313" key="5">
    <source>
        <dbReference type="EMBL" id="CAI0435657.1"/>
    </source>
</evidence>
<feature type="signal peptide" evidence="3">
    <location>
        <begin position="1"/>
        <end position="20"/>
    </location>
</feature>
<keyword evidence="2" id="KW-1015">Disulfide bond</keyword>
<dbReference type="FunFam" id="2.60.110.10:FF:000004">
    <property type="entry name" value="THAUMATIN-LIKE PROTEIN 1"/>
    <property type="match status" value="1"/>
</dbReference>
<dbReference type="CDD" id="cd09218">
    <property type="entry name" value="TLP-PA"/>
    <property type="match status" value="1"/>
</dbReference>
<dbReference type="Pfam" id="PF00314">
    <property type="entry name" value="Thaumatin"/>
    <property type="match status" value="1"/>
</dbReference>
<dbReference type="SUPFAM" id="SSF49870">
    <property type="entry name" value="Osmotin, thaumatin-like protein"/>
    <property type="match status" value="1"/>
</dbReference>
<feature type="disulfide bond" evidence="2">
    <location>
        <begin position="150"/>
        <end position="199"/>
    </location>
</feature>
<dbReference type="EMBL" id="CAMGYJ010000006">
    <property type="protein sequence ID" value="CAI0435207.1"/>
    <property type="molecule type" value="Genomic_DNA"/>
</dbReference>
<evidence type="ECO:0000256" key="1">
    <source>
        <dbReference type="ARBA" id="ARBA00010607"/>
    </source>
</evidence>
<evidence type="ECO:0000313" key="4">
    <source>
        <dbReference type="EMBL" id="CAI0435207.1"/>
    </source>
</evidence>
<evidence type="ECO:0000313" key="6">
    <source>
        <dbReference type="Proteomes" id="UP001154282"/>
    </source>
</evidence>